<dbReference type="PANTHER" id="PTHR30069:SF29">
    <property type="entry name" value="HEMOGLOBIN AND HEMOGLOBIN-HAPTOGLOBIN-BINDING PROTEIN 1-RELATED"/>
    <property type="match status" value="1"/>
</dbReference>
<dbReference type="EMBL" id="UOEY01000116">
    <property type="protein sequence ID" value="VAW40978.1"/>
    <property type="molecule type" value="Genomic_DNA"/>
</dbReference>
<comment type="subcellular location">
    <subcellularLocation>
        <location evidence="1">Cell outer membrane</location>
        <topology evidence="1">Multi-pass membrane protein</topology>
    </subcellularLocation>
</comment>
<dbReference type="Pfam" id="PF00593">
    <property type="entry name" value="TonB_dep_Rec_b-barrel"/>
    <property type="match status" value="1"/>
</dbReference>
<dbReference type="PROSITE" id="PS52016">
    <property type="entry name" value="TONB_DEPENDENT_REC_3"/>
    <property type="match status" value="1"/>
</dbReference>
<keyword evidence="5" id="KW-0798">TonB box</keyword>
<dbReference type="InterPro" id="IPR000531">
    <property type="entry name" value="Beta-barrel_TonB"/>
</dbReference>
<dbReference type="Pfam" id="PF07715">
    <property type="entry name" value="Plug"/>
    <property type="match status" value="1"/>
</dbReference>
<name>A0A3B0VBA5_9ZZZZ</name>
<dbReference type="GO" id="GO:0044718">
    <property type="term" value="P:siderophore transmembrane transport"/>
    <property type="evidence" value="ECO:0007669"/>
    <property type="project" value="TreeGrafter"/>
</dbReference>
<dbReference type="InterPro" id="IPR036942">
    <property type="entry name" value="Beta-barrel_TonB_sf"/>
</dbReference>
<evidence type="ECO:0000259" key="9">
    <source>
        <dbReference type="Pfam" id="PF00593"/>
    </source>
</evidence>
<keyword evidence="4" id="KW-0732">Signal</keyword>
<dbReference type="InterPro" id="IPR012910">
    <property type="entry name" value="Plug_dom"/>
</dbReference>
<keyword evidence="3" id="KW-0812">Transmembrane</keyword>
<evidence type="ECO:0000256" key="7">
    <source>
        <dbReference type="ARBA" id="ARBA00023170"/>
    </source>
</evidence>
<keyword evidence="2" id="KW-0813">Transport</keyword>
<evidence type="ECO:0000256" key="6">
    <source>
        <dbReference type="ARBA" id="ARBA00023136"/>
    </source>
</evidence>
<evidence type="ECO:0000256" key="3">
    <source>
        <dbReference type="ARBA" id="ARBA00022692"/>
    </source>
</evidence>
<keyword evidence="7" id="KW-0675">Receptor</keyword>
<evidence type="ECO:0000256" key="5">
    <source>
        <dbReference type="ARBA" id="ARBA00023077"/>
    </source>
</evidence>
<dbReference type="Gene3D" id="2.170.130.10">
    <property type="entry name" value="TonB-dependent receptor, plug domain"/>
    <property type="match status" value="1"/>
</dbReference>
<proteinExistence type="predicted"/>
<dbReference type="InterPro" id="IPR037066">
    <property type="entry name" value="Plug_dom_sf"/>
</dbReference>
<dbReference type="Gene3D" id="2.40.170.20">
    <property type="entry name" value="TonB-dependent receptor, beta-barrel domain"/>
    <property type="match status" value="1"/>
</dbReference>
<gene>
    <name evidence="11" type="ORF">MNBD_DELTA04-249</name>
</gene>
<protein>
    <recommendedName>
        <fullName evidence="12">Outer membrane vitamin B12 receptor BtuB</fullName>
    </recommendedName>
</protein>
<dbReference type="PANTHER" id="PTHR30069">
    <property type="entry name" value="TONB-DEPENDENT OUTER MEMBRANE RECEPTOR"/>
    <property type="match status" value="1"/>
</dbReference>
<feature type="domain" description="TonB-dependent receptor plug" evidence="10">
    <location>
        <begin position="57"/>
        <end position="163"/>
    </location>
</feature>
<dbReference type="GO" id="GO:0015344">
    <property type="term" value="F:siderophore uptake transmembrane transporter activity"/>
    <property type="evidence" value="ECO:0007669"/>
    <property type="project" value="TreeGrafter"/>
</dbReference>
<evidence type="ECO:0000256" key="1">
    <source>
        <dbReference type="ARBA" id="ARBA00004571"/>
    </source>
</evidence>
<keyword evidence="6" id="KW-0472">Membrane</keyword>
<sequence>MKCFSRTTIVCAAVTQLMALPVIGLAGQDMATGREPAKKALKLEDIVVTATRTPEEKKELPQVVDVISTEDIRMSVGDDLTDVIKENSSVDVIQYPGGYSGTISIRGVRSDYWGTIKHCLILVDGRPIGATTLASVNKNTIRRIEVLKGPASSLYGSDAMGGVVNIITKATKGKIKTSLAAGGGSFATWNTELSSGGNITDRIDFNIDVDAYQQNGDIRMGNGHKRDHTAFKKYNGTARLGLDLADNWRLDMKGNWYAGRDIENPNDIDWGDAKQKKRDVDQYGGDLSLSGKIAKNNEVNLTFYDSREENKYRYEYAGINPYKGSWNRFDWLGTQLQDTHRWGAHSLTFGVDYQKVTEEGKSWNADGTRKGPWRPDNERETLSAFGEAMLKIFDNHMVVTMGGRYNTIELKTKETPYKTGFTPGSEKFNAFNPSGGLKFFLSPQWQLHSTIGTAFVTPKPEQVAGTWVSGWGTTTRGNPGLDPENSVSWDAGISHSKKEWGLSGDLTYFMTDIDDKIEKVKVGNSLYTYENALNARIRGLEGEFSFDIGTLAKMDSSVRLFANFTRLFKAEETLSTGRQDIRNIADTKINYGLEYDDGHFFNGRVTARYVGHRKDTDWAVKGSPEVENPAFTVVDVAVNFHLAKRQDLSLQIANVFDEYYYETKGYPLPGRSFFGKYTIGF</sequence>
<evidence type="ECO:0000256" key="8">
    <source>
        <dbReference type="ARBA" id="ARBA00023237"/>
    </source>
</evidence>
<dbReference type="SUPFAM" id="SSF56935">
    <property type="entry name" value="Porins"/>
    <property type="match status" value="1"/>
</dbReference>
<dbReference type="InterPro" id="IPR039426">
    <property type="entry name" value="TonB-dep_rcpt-like"/>
</dbReference>
<dbReference type="GO" id="GO:0009279">
    <property type="term" value="C:cell outer membrane"/>
    <property type="evidence" value="ECO:0007669"/>
    <property type="project" value="UniProtKB-SubCell"/>
</dbReference>
<evidence type="ECO:0000256" key="4">
    <source>
        <dbReference type="ARBA" id="ARBA00022729"/>
    </source>
</evidence>
<evidence type="ECO:0000259" key="10">
    <source>
        <dbReference type="Pfam" id="PF07715"/>
    </source>
</evidence>
<accession>A0A3B0VBA5</accession>
<organism evidence="11">
    <name type="scientific">hydrothermal vent metagenome</name>
    <dbReference type="NCBI Taxonomy" id="652676"/>
    <lineage>
        <taxon>unclassified sequences</taxon>
        <taxon>metagenomes</taxon>
        <taxon>ecological metagenomes</taxon>
    </lineage>
</organism>
<evidence type="ECO:0000313" key="11">
    <source>
        <dbReference type="EMBL" id="VAW40978.1"/>
    </source>
</evidence>
<dbReference type="CDD" id="cd01347">
    <property type="entry name" value="ligand_gated_channel"/>
    <property type="match status" value="1"/>
</dbReference>
<keyword evidence="8" id="KW-0998">Cell outer membrane</keyword>
<feature type="domain" description="TonB-dependent receptor-like beta-barrel" evidence="9">
    <location>
        <begin position="201"/>
        <end position="655"/>
    </location>
</feature>
<reference evidence="11" key="1">
    <citation type="submission" date="2018-06" db="EMBL/GenBank/DDBJ databases">
        <authorList>
            <person name="Zhirakovskaya E."/>
        </authorList>
    </citation>
    <scope>NUCLEOTIDE SEQUENCE</scope>
</reference>
<dbReference type="AlphaFoldDB" id="A0A3B0VBA5"/>
<evidence type="ECO:0000256" key="2">
    <source>
        <dbReference type="ARBA" id="ARBA00022448"/>
    </source>
</evidence>
<evidence type="ECO:0008006" key="12">
    <source>
        <dbReference type="Google" id="ProtNLM"/>
    </source>
</evidence>